<evidence type="ECO:0000256" key="4">
    <source>
        <dbReference type="ARBA" id="ARBA00023128"/>
    </source>
</evidence>
<evidence type="ECO:0000256" key="6">
    <source>
        <dbReference type="RuleBase" id="RU368039"/>
    </source>
</evidence>
<comment type="similarity">
    <text evidence="2 6">Belongs to the complex I LYR family. SDHAF3 subfamily.</text>
</comment>
<accession>A6IDV3</accession>
<keyword evidence="3" id="KW-0809">Transit peptide</keyword>
<comment type="function">
    <text evidence="6">Plays an essential role in the assembly of succinate dehydrogenase (SDH), an enzyme complex (also referred to as respiratory complex II) that is a component of both the tricarboxylic acid (TCA) cycle and the mitochondrial electron transport chain, and which couples the oxidation of succinate to fumarate with the reduction of ubiquinone (coenzyme Q) to ubiquinol. Promotes maturation of the iron-sulfur protein subunit of the SDH catalytic dimer, protecting it from the deleterious effects of oxidants. May act together with SDHAF1.</text>
</comment>
<dbReference type="CTD" id="57001"/>
<protein>
    <recommendedName>
        <fullName evidence="6">Succinate dehydrogenase assembly factor 3</fullName>
        <shortName evidence="6">SDH assembly factor 3</shortName>
        <shortName evidence="6">SDHAF3</shortName>
    </recommendedName>
</protein>
<evidence type="ECO:0000256" key="2">
    <source>
        <dbReference type="ARBA" id="ARBA00006020"/>
    </source>
</evidence>
<sequence length="125" mass="14525">MTGRHVSRVRSLYRRILQLHRALPPDLKALGDQYVKDEFRRHKTVGPGEAQRFLKEWETYAAVLWQQAKDSRQSSSGKACFGTSLPEEKLNDFRDEQIGQLQELMQEATKPNRQFSITESTKPHL</sequence>
<dbReference type="OrthoDB" id="278329at2759"/>
<gene>
    <name evidence="9" type="primary">Sdhaf3</name>
    <name evidence="7" type="synonym">Acn9</name>
    <name evidence="7" type="ORF">rCG_28337</name>
</gene>
<name>A6IDV3_RAT</name>
<comment type="subunit">
    <text evidence="6">Interacts with the iron-sulfur protein subunit within the SDH catalytic dimer.</text>
</comment>
<keyword evidence="5 6" id="KW-0143">Chaperone</keyword>
<proteinExistence type="inferred from homology"/>
<evidence type="ECO:0000313" key="7">
    <source>
        <dbReference type="EMBL" id="EDM15042.1"/>
    </source>
</evidence>
<dbReference type="CDD" id="cd20270">
    <property type="entry name" value="Complex1_LYR_SDHAF3_LYRM10"/>
    <property type="match status" value="1"/>
</dbReference>
<evidence type="ECO:0000313" key="8">
    <source>
        <dbReference type="Proteomes" id="UP000234681"/>
    </source>
</evidence>
<reference evidence="8" key="1">
    <citation type="submission" date="2005-09" db="EMBL/GenBank/DDBJ databases">
        <authorList>
            <person name="Mural R.J."/>
            <person name="Li P.W."/>
            <person name="Adams M.D."/>
            <person name="Amanatides P.G."/>
            <person name="Baden-Tillson H."/>
            <person name="Barnstead M."/>
            <person name="Chin S.H."/>
            <person name="Dew I."/>
            <person name="Evans C.A."/>
            <person name="Ferriera S."/>
            <person name="Flanigan M."/>
            <person name="Fosler C."/>
            <person name="Glodek A."/>
            <person name="Gu Z."/>
            <person name="Holt R.A."/>
            <person name="Jennings D."/>
            <person name="Kraft C.L."/>
            <person name="Lu F."/>
            <person name="Nguyen T."/>
            <person name="Nusskern D.R."/>
            <person name="Pfannkoch C.M."/>
            <person name="Sitter C."/>
            <person name="Sutton G.G."/>
            <person name="Venter J.C."/>
            <person name="Wang Z."/>
            <person name="Woodage T."/>
            <person name="Zheng X.H."/>
            <person name="Zhong F."/>
        </authorList>
    </citation>
    <scope>NUCLEOTIDE SEQUENCE [LARGE SCALE GENOMIC DNA]</scope>
    <source>
        <strain>BN</strain>
        <strain evidence="8">Sprague-Dawley</strain>
    </source>
</reference>
<dbReference type="OMA" id="WQQTNEN"/>
<comment type="subcellular location">
    <subcellularLocation>
        <location evidence="1 6">Mitochondrion matrix</location>
    </subcellularLocation>
</comment>
<organism evidence="7 8">
    <name type="scientific">Rattus norvegicus</name>
    <name type="common">Rat</name>
    <dbReference type="NCBI Taxonomy" id="10116"/>
    <lineage>
        <taxon>Eukaryota</taxon>
        <taxon>Metazoa</taxon>
        <taxon>Chordata</taxon>
        <taxon>Craniata</taxon>
        <taxon>Vertebrata</taxon>
        <taxon>Euteleostomi</taxon>
        <taxon>Mammalia</taxon>
        <taxon>Eutheria</taxon>
        <taxon>Euarchontoglires</taxon>
        <taxon>Glires</taxon>
        <taxon>Rodentia</taxon>
        <taxon>Myomorpha</taxon>
        <taxon>Muroidea</taxon>
        <taxon>Muridae</taxon>
        <taxon>Murinae</taxon>
        <taxon>Rattus</taxon>
    </lineage>
</organism>
<evidence type="ECO:0000256" key="5">
    <source>
        <dbReference type="ARBA" id="ARBA00023186"/>
    </source>
</evidence>
<dbReference type="PANTHER" id="PTHR13137">
    <property type="entry name" value="DC11 ACN9 HOMOLOG"/>
    <property type="match status" value="1"/>
</dbReference>
<dbReference type="Proteomes" id="UP000234681">
    <property type="component" value="Chromosome 4"/>
</dbReference>
<dbReference type="RefSeq" id="NP_001399494.1">
    <property type="nucleotide sequence ID" value="NM_001412565.1"/>
</dbReference>
<dbReference type="Pfam" id="PF13233">
    <property type="entry name" value="Complex1_LYR_2"/>
    <property type="match status" value="1"/>
</dbReference>
<dbReference type="EMBL" id="CH473959">
    <property type="protein sequence ID" value="EDM15042.1"/>
    <property type="molecule type" value="Genomic_DNA"/>
</dbReference>
<dbReference type="GO" id="GO:0005759">
    <property type="term" value="C:mitochondrial matrix"/>
    <property type="evidence" value="ECO:0007669"/>
    <property type="project" value="UniProtKB-SubCell"/>
</dbReference>
<dbReference type="GO" id="GO:0034553">
    <property type="term" value="P:mitochondrial respiratory chain complex II assembly"/>
    <property type="evidence" value="ECO:0007669"/>
    <property type="project" value="UniProtKB-UniRule"/>
</dbReference>
<dbReference type="SMR" id="A6IDV3"/>
<dbReference type="InterPro" id="IPR008381">
    <property type="entry name" value="SDHAF3/Sdh7"/>
</dbReference>
<evidence type="ECO:0000313" key="9">
    <source>
        <dbReference type="RGD" id="1305143"/>
    </source>
</evidence>
<keyword evidence="4 6" id="KW-0496">Mitochondrion</keyword>
<dbReference type="RGD" id="1305143">
    <property type="gene designation" value="Sdhaf3"/>
</dbReference>
<dbReference type="KEGG" id="rno:362323"/>
<evidence type="ECO:0000256" key="3">
    <source>
        <dbReference type="ARBA" id="ARBA00022946"/>
    </source>
</evidence>
<evidence type="ECO:0000256" key="1">
    <source>
        <dbReference type="ARBA" id="ARBA00004305"/>
    </source>
</evidence>
<dbReference type="PANTHER" id="PTHR13137:SF6">
    <property type="entry name" value="SUCCINATE DEHYDROGENASE ASSEMBLY FACTOR 3, MITOCHONDRIAL"/>
    <property type="match status" value="1"/>
</dbReference>
<dbReference type="GeneID" id="362323"/>
<dbReference type="AlphaFoldDB" id="A6IDV3"/>